<dbReference type="AlphaFoldDB" id="A0A072W1S0"/>
<protein>
    <submittedName>
        <fullName evidence="1 2">Uncharacterized protein</fullName>
    </submittedName>
</protein>
<keyword evidence="3" id="KW-1185">Reference proteome</keyword>
<evidence type="ECO:0000313" key="2">
    <source>
        <dbReference type="EnsemblPlants" id="KEH44230"/>
    </source>
</evidence>
<reference evidence="1 3" key="1">
    <citation type="journal article" date="2011" name="Nature">
        <title>The Medicago genome provides insight into the evolution of rhizobial symbioses.</title>
        <authorList>
            <person name="Young N.D."/>
            <person name="Debelle F."/>
            <person name="Oldroyd G.E."/>
            <person name="Geurts R."/>
            <person name="Cannon S.B."/>
            <person name="Udvardi M.K."/>
            <person name="Benedito V.A."/>
            <person name="Mayer K.F."/>
            <person name="Gouzy J."/>
            <person name="Schoof H."/>
            <person name="Van de Peer Y."/>
            <person name="Proost S."/>
            <person name="Cook D.R."/>
            <person name="Meyers B.C."/>
            <person name="Spannagl M."/>
            <person name="Cheung F."/>
            <person name="De Mita S."/>
            <person name="Krishnakumar V."/>
            <person name="Gundlach H."/>
            <person name="Zhou S."/>
            <person name="Mudge J."/>
            <person name="Bharti A.K."/>
            <person name="Murray J.D."/>
            <person name="Naoumkina M.A."/>
            <person name="Rosen B."/>
            <person name="Silverstein K.A."/>
            <person name="Tang H."/>
            <person name="Rombauts S."/>
            <person name="Zhao P.X."/>
            <person name="Zhou P."/>
            <person name="Barbe V."/>
            <person name="Bardou P."/>
            <person name="Bechner M."/>
            <person name="Bellec A."/>
            <person name="Berger A."/>
            <person name="Berges H."/>
            <person name="Bidwell S."/>
            <person name="Bisseling T."/>
            <person name="Choisne N."/>
            <person name="Couloux A."/>
            <person name="Denny R."/>
            <person name="Deshpande S."/>
            <person name="Dai X."/>
            <person name="Doyle J.J."/>
            <person name="Dudez A.M."/>
            <person name="Farmer A.D."/>
            <person name="Fouteau S."/>
            <person name="Franken C."/>
            <person name="Gibelin C."/>
            <person name="Gish J."/>
            <person name="Goldstein S."/>
            <person name="Gonzalez A.J."/>
            <person name="Green P.J."/>
            <person name="Hallab A."/>
            <person name="Hartog M."/>
            <person name="Hua A."/>
            <person name="Humphray S.J."/>
            <person name="Jeong D.H."/>
            <person name="Jing Y."/>
            <person name="Jocker A."/>
            <person name="Kenton S.M."/>
            <person name="Kim D.J."/>
            <person name="Klee K."/>
            <person name="Lai H."/>
            <person name="Lang C."/>
            <person name="Lin S."/>
            <person name="Macmil S.L."/>
            <person name="Magdelenat G."/>
            <person name="Matthews L."/>
            <person name="McCorrison J."/>
            <person name="Monaghan E.L."/>
            <person name="Mun J.H."/>
            <person name="Najar F.Z."/>
            <person name="Nicholson C."/>
            <person name="Noirot C."/>
            <person name="O'Bleness M."/>
            <person name="Paule C.R."/>
            <person name="Poulain J."/>
            <person name="Prion F."/>
            <person name="Qin B."/>
            <person name="Qu C."/>
            <person name="Retzel E.F."/>
            <person name="Riddle C."/>
            <person name="Sallet E."/>
            <person name="Samain S."/>
            <person name="Samson N."/>
            <person name="Sanders I."/>
            <person name="Saurat O."/>
            <person name="Scarpelli C."/>
            <person name="Schiex T."/>
            <person name="Segurens B."/>
            <person name="Severin A.J."/>
            <person name="Sherrier D.J."/>
            <person name="Shi R."/>
            <person name="Sims S."/>
            <person name="Singer S.R."/>
            <person name="Sinharoy S."/>
            <person name="Sterck L."/>
            <person name="Viollet A."/>
            <person name="Wang B.B."/>
            <person name="Wang K."/>
            <person name="Wang M."/>
            <person name="Wang X."/>
            <person name="Warfsmann J."/>
            <person name="Weissenbach J."/>
            <person name="White D.D."/>
            <person name="White J.D."/>
            <person name="Wiley G.B."/>
            <person name="Wincker P."/>
            <person name="Xing Y."/>
            <person name="Yang L."/>
            <person name="Yao Z."/>
            <person name="Ying F."/>
            <person name="Zhai J."/>
            <person name="Zhou L."/>
            <person name="Zuber A."/>
            <person name="Denarie J."/>
            <person name="Dixon R.A."/>
            <person name="May G.D."/>
            <person name="Schwartz D.C."/>
            <person name="Rogers J."/>
            <person name="Quetier F."/>
            <person name="Town C.D."/>
            <person name="Roe B.A."/>
        </authorList>
    </citation>
    <scope>NUCLEOTIDE SEQUENCE [LARGE SCALE GENOMIC DNA]</scope>
    <source>
        <strain evidence="1">A17</strain>
        <strain evidence="2 3">cv. Jemalong A17</strain>
    </source>
</reference>
<dbReference type="HOGENOM" id="CLU_2779613_0_0_1"/>
<organism evidence="1 3">
    <name type="scientific">Medicago truncatula</name>
    <name type="common">Barrel medic</name>
    <name type="synonym">Medicago tribuloides</name>
    <dbReference type="NCBI Taxonomy" id="3880"/>
    <lineage>
        <taxon>Eukaryota</taxon>
        <taxon>Viridiplantae</taxon>
        <taxon>Streptophyta</taxon>
        <taxon>Embryophyta</taxon>
        <taxon>Tracheophyta</taxon>
        <taxon>Spermatophyta</taxon>
        <taxon>Magnoliopsida</taxon>
        <taxon>eudicotyledons</taxon>
        <taxon>Gunneridae</taxon>
        <taxon>Pentapetalae</taxon>
        <taxon>rosids</taxon>
        <taxon>fabids</taxon>
        <taxon>Fabales</taxon>
        <taxon>Fabaceae</taxon>
        <taxon>Papilionoideae</taxon>
        <taxon>50 kb inversion clade</taxon>
        <taxon>NPAAA clade</taxon>
        <taxon>Hologalegina</taxon>
        <taxon>IRL clade</taxon>
        <taxon>Trifolieae</taxon>
        <taxon>Medicago</taxon>
    </lineage>
</organism>
<dbReference type="EnsemblPlants" id="KEH44230">
    <property type="protein sequence ID" value="KEH44230"/>
    <property type="gene ID" value="MTR_1g111030"/>
</dbReference>
<reference evidence="1 3" key="2">
    <citation type="journal article" date="2014" name="BMC Genomics">
        <title>An improved genome release (version Mt4.0) for the model legume Medicago truncatula.</title>
        <authorList>
            <person name="Tang H."/>
            <person name="Krishnakumar V."/>
            <person name="Bidwell S."/>
            <person name="Rosen B."/>
            <person name="Chan A."/>
            <person name="Zhou S."/>
            <person name="Gentzbittel L."/>
            <person name="Childs K.L."/>
            <person name="Yandell M."/>
            <person name="Gundlach H."/>
            <person name="Mayer K.F."/>
            <person name="Schwartz D.C."/>
            <person name="Town C.D."/>
        </authorList>
    </citation>
    <scope>GENOME REANNOTATION</scope>
    <source>
        <strain evidence="1">A17</strain>
        <strain evidence="2 3">cv. Jemalong A17</strain>
    </source>
</reference>
<dbReference type="EMBL" id="CM001217">
    <property type="protein sequence ID" value="KEH44230.1"/>
    <property type="molecule type" value="Genomic_DNA"/>
</dbReference>
<sequence length="69" mass="7579">MSTLSSSSIPSSDNGSKSVYSDCVQVSYITSNLRGLRRYSFQNKSGLIMYPIILDSNFSFPSIAKMVNS</sequence>
<proteinExistence type="predicted"/>
<evidence type="ECO:0000313" key="1">
    <source>
        <dbReference type="EMBL" id="KEH44230.1"/>
    </source>
</evidence>
<dbReference type="Proteomes" id="UP000002051">
    <property type="component" value="Unassembled WGS sequence"/>
</dbReference>
<reference evidence="2" key="3">
    <citation type="submission" date="2015-04" db="UniProtKB">
        <authorList>
            <consortium name="EnsemblPlants"/>
        </authorList>
    </citation>
    <scope>IDENTIFICATION</scope>
    <source>
        <strain evidence="2">cv. Jemalong A17</strain>
    </source>
</reference>
<gene>
    <name evidence="1" type="ordered locus">MTR_1g111030</name>
</gene>
<evidence type="ECO:0000313" key="3">
    <source>
        <dbReference type="Proteomes" id="UP000002051"/>
    </source>
</evidence>
<accession>A0A072W1S0</accession>
<name>A0A072W1S0_MEDTR</name>